<protein>
    <submittedName>
        <fullName evidence="2">TIGR01841 family phasin</fullName>
    </submittedName>
</protein>
<name>A0ABU1BRH7_9BURK</name>
<reference evidence="2 3" key="1">
    <citation type="submission" date="2023-08" db="EMBL/GenBank/DDBJ databases">
        <title>Oxalobacteraceae gen .nov., isolated from river sludge outside the plant.</title>
        <authorList>
            <person name="Zhao S.Y."/>
        </authorList>
    </citation>
    <scope>NUCLEOTIDE SEQUENCE [LARGE SCALE GENOMIC DNA]</scope>
    <source>
        <strain evidence="2 3">R-40</strain>
    </source>
</reference>
<evidence type="ECO:0000313" key="2">
    <source>
        <dbReference type="EMBL" id="MDQ9171632.1"/>
    </source>
</evidence>
<dbReference type="RefSeq" id="WP_338437571.1">
    <property type="nucleotide sequence ID" value="NZ_JAUYVH010000011.1"/>
</dbReference>
<organism evidence="2 3">
    <name type="scientific">Keguizhuia sedimenti</name>
    <dbReference type="NCBI Taxonomy" id="3064264"/>
    <lineage>
        <taxon>Bacteria</taxon>
        <taxon>Pseudomonadati</taxon>
        <taxon>Pseudomonadota</taxon>
        <taxon>Betaproteobacteria</taxon>
        <taxon>Burkholderiales</taxon>
        <taxon>Oxalobacteraceae</taxon>
        <taxon>Keguizhuia</taxon>
    </lineage>
</organism>
<dbReference type="EMBL" id="JAUYVH010000011">
    <property type="protein sequence ID" value="MDQ9171632.1"/>
    <property type="molecule type" value="Genomic_DNA"/>
</dbReference>
<feature type="domain" description="Phasin" evidence="1">
    <location>
        <begin position="7"/>
        <end position="109"/>
    </location>
</feature>
<keyword evidence="3" id="KW-1185">Reference proteome</keyword>
<accession>A0ABU1BRH7</accession>
<gene>
    <name evidence="2" type="primary">phaP</name>
    <name evidence="2" type="ORF">Q8A64_14550</name>
</gene>
<proteinExistence type="predicted"/>
<dbReference type="Proteomes" id="UP001225596">
    <property type="component" value="Unassembled WGS sequence"/>
</dbReference>
<comment type="caution">
    <text evidence="2">The sequence shown here is derived from an EMBL/GenBank/DDBJ whole genome shotgun (WGS) entry which is preliminary data.</text>
</comment>
<evidence type="ECO:0000259" key="1">
    <source>
        <dbReference type="Pfam" id="PF09361"/>
    </source>
</evidence>
<dbReference type="InterPro" id="IPR018968">
    <property type="entry name" value="Phasin"/>
</dbReference>
<dbReference type="NCBIfam" id="TIGR01841">
    <property type="entry name" value="phasin"/>
    <property type="match status" value="1"/>
</dbReference>
<evidence type="ECO:0000313" key="3">
    <source>
        <dbReference type="Proteomes" id="UP001225596"/>
    </source>
</evidence>
<dbReference type="Pfam" id="PF09361">
    <property type="entry name" value="Phasin_2"/>
    <property type="match status" value="1"/>
</dbReference>
<dbReference type="InterPro" id="IPR010127">
    <property type="entry name" value="Phasin_subfam-1"/>
</dbReference>
<sequence>MFSYPDQLSSATKTQLETQLSLLTALSGKAFESMERMMELNIATAKAVLEESGINFQQLLAAKDAQELIALSANQVQPNAEKFVAYGRQLAGIATSAQAEFVKTAEEQISETNRKAVELMDEVSKSAPPGSENVIAMMRSAIGNTNAGYEQLSKTVKQAAEAFEANMNLASAQFAQSSAKTNSRASGSRKQA</sequence>